<name>A0ABS4NY96_9BACL</name>
<dbReference type="PANTHER" id="PTHR32440">
    <property type="entry name" value="PHOSPHATASE DCR2-RELATED-RELATED"/>
    <property type="match status" value="1"/>
</dbReference>
<reference evidence="2 3" key="1">
    <citation type="submission" date="2021-03" db="EMBL/GenBank/DDBJ databases">
        <title>Genomic Encyclopedia of Type Strains, Phase IV (KMG-IV): sequencing the most valuable type-strain genomes for metagenomic binning, comparative biology and taxonomic classification.</title>
        <authorList>
            <person name="Goeker M."/>
        </authorList>
    </citation>
    <scope>NUCLEOTIDE SEQUENCE [LARGE SCALE GENOMIC DNA]</scope>
    <source>
        <strain evidence="2 3">DSM 101953</strain>
    </source>
</reference>
<dbReference type="PIRSF" id="PIRSF030250">
    <property type="entry name" value="Ptase_At2g46880"/>
    <property type="match status" value="1"/>
</dbReference>
<dbReference type="InterPro" id="IPR004843">
    <property type="entry name" value="Calcineurin-like_PHP"/>
</dbReference>
<dbReference type="CDD" id="cd07383">
    <property type="entry name" value="MPP_Dcr2"/>
    <property type="match status" value="1"/>
</dbReference>
<gene>
    <name evidence="2" type="ORF">J2Z70_004581</name>
</gene>
<dbReference type="SUPFAM" id="SSF56300">
    <property type="entry name" value="Metallo-dependent phosphatases"/>
    <property type="match status" value="1"/>
</dbReference>
<keyword evidence="3" id="KW-1185">Reference proteome</keyword>
<organism evidence="2 3">
    <name type="scientific">Paenibacillus silagei</name>
    <dbReference type="NCBI Taxonomy" id="1670801"/>
    <lineage>
        <taxon>Bacteria</taxon>
        <taxon>Bacillati</taxon>
        <taxon>Bacillota</taxon>
        <taxon>Bacilli</taxon>
        <taxon>Bacillales</taxon>
        <taxon>Paenibacillaceae</taxon>
        <taxon>Paenibacillus</taxon>
    </lineage>
</organism>
<protein>
    <submittedName>
        <fullName evidence="2">3',5'-cyclic AMP phosphodiesterase CpdA</fullName>
    </submittedName>
</protein>
<evidence type="ECO:0000259" key="1">
    <source>
        <dbReference type="Pfam" id="PF00149"/>
    </source>
</evidence>
<dbReference type="EMBL" id="JAGGLV010000017">
    <property type="protein sequence ID" value="MBP2114415.1"/>
    <property type="molecule type" value="Genomic_DNA"/>
</dbReference>
<comment type="caution">
    <text evidence="2">The sequence shown here is derived from an EMBL/GenBank/DDBJ whole genome shotgun (WGS) entry which is preliminary data.</text>
</comment>
<accession>A0ABS4NY96</accession>
<sequence length="322" mass="35714">MNSKLSFRPDGTFTIVQFTDLHWMDGRAEDQQTRELMELVLKAEQPDLVIFTGDTIYTGPVREGELPCQDPKQAFRDAVAAVVNSGVPWAFVFGNHDTENGVTYSELMEIAQESPQCLAEAGPAELAGSSNYVLEIEGAGNHAGAILYMLDTGAYSPLEQIPGYSWVRRNQMDWLAEQSARLNPGEGQAKRPALAFFHIPLPEYDEMWNTQTCYGHKYERVCAPVLNSGLFATLIEMGDVAGTFCGHDHINDFTGTLHGIRLSYGRATGYNTYGHDNLKRGARVIRLEQDHPSFDTWLRLADGSRCTEQPAHTPLSAADSQH</sequence>
<dbReference type="InterPro" id="IPR029052">
    <property type="entry name" value="Metallo-depent_PP-like"/>
</dbReference>
<feature type="domain" description="Calcineurin-like phosphoesterase" evidence="1">
    <location>
        <begin position="14"/>
        <end position="250"/>
    </location>
</feature>
<dbReference type="InterPro" id="IPR011230">
    <property type="entry name" value="PAP14/16/28/29"/>
</dbReference>
<proteinExistence type="predicted"/>
<dbReference type="Gene3D" id="3.60.21.10">
    <property type="match status" value="1"/>
</dbReference>
<dbReference type="PANTHER" id="PTHR32440:SF11">
    <property type="entry name" value="METALLOPHOSPHOESTERASE DOMAIN-CONTAINING PROTEIN"/>
    <property type="match status" value="1"/>
</dbReference>
<dbReference type="RefSeq" id="WP_209876932.1">
    <property type="nucleotide sequence ID" value="NZ_JAGGLV010000017.1"/>
</dbReference>
<evidence type="ECO:0000313" key="3">
    <source>
        <dbReference type="Proteomes" id="UP000773462"/>
    </source>
</evidence>
<dbReference type="Pfam" id="PF00149">
    <property type="entry name" value="Metallophos"/>
    <property type="match status" value="1"/>
</dbReference>
<dbReference type="Proteomes" id="UP000773462">
    <property type="component" value="Unassembled WGS sequence"/>
</dbReference>
<evidence type="ECO:0000313" key="2">
    <source>
        <dbReference type="EMBL" id="MBP2114415.1"/>
    </source>
</evidence>